<dbReference type="Proteomes" id="UP000008144">
    <property type="component" value="Chromosome 1"/>
</dbReference>
<evidence type="ECO:0000313" key="5">
    <source>
        <dbReference type="Proteomes" id="UP000008144"/>
    </source>
</evidence>
<dbReference type="PANTHER" id="PTHR11161">
    <property type="entry name" value="O-ACYLTRANSFERASE"/>
    <property type="match status" value="1"/>
</dbReference>
<dbReference type="HOGENOM" id="CLU_1182448_0_0_1"/>
<dbReference type="InterPro" id="IPR006621">
    <property type="entry name" value="Nose-resist-to-fluoxetine_N"/>
</dbReference>
<dbReference type="Pfam" id="PF20146">
    <property type="entry name" value="NRF"/>
    <property type="match status" value="1"/>
</dbReference>
<evidence type="ECO:0000259" key="3">
    <source>
        <dbReference type="SMART" id="SM00703"/>
    </source>
</evidence>
<dbReference type="PANTHER" id="PTHR11161:SF0">
    <property type="entry name" value="O-ACYLTRANSFERASE LIKE PROTEIN"/>
    <property type="match status" value="1"/>
</dbReference>
<sequence length="235" mass="25900">MIGKIRSIILLLTVGIATSEKLFGNSPLTVAHPSDLLKWKFHNIKSVNQDILEVGRSISMENILKLKNVFNISNACMESLEQLALDSLELESYALQMLDAWGKLGSGVLEGHLNWPGRYYECRNAKNKNETITPKYYTSYIGYDPTALAGMFLPGLSVGGCFPSNCSLNDINNVLHNLVNKTNIPGIVAFAQCPENVITWSAAECIGVTVCSTFVLLVVLSTLYEYITLNKFVLS</sequence>
<dbReference type="Ensembl" id="ENSCINT00000031940.1">
    <property type="protein sequence ID" value="ENSCINP00000035970.1"/>
    <property type="gene ID" value="ENSCING00000019820.1"/>
</dbReference>
<dbReference type="EMBL" id="EAAA01000156">
    <property type="status" value="NOT_ANNOTATED_CDS"/>
    <property type="molecule type" value="Genomic_DNA"/>
</dbReference>
<evidence type="ECO:0000313" key="4">
    <source>
        <dbReference type="Ensembl" id="ENSCINP00000035970.1"/>
    </source>
</evidence>
<evidence type="ECO:0000256" key="2">
    <source>
        <dbReference type="SAM" id="SignalP"/>
    </source>
</evidence>
<name>H2Y235_CIOIN</name>
<dbReference type="OMA" id="PENVITW"/>
<feature type="transmembrane region" description="Helical" evidence="1">
    <location>
        <begin position="206"/>
        <end position="227"/>
    </location>
</feature>
<proteinExistence type="predicted"/>
<keyword evidence="1" id="KW-0812">Transmembrane</keyword>
<reference evidence="4" key="4">
    <citation type="submission" date="2025-09" db="UniProtKB">
        <authorList>
            <consortium name="Ensembl"/>
        </authorList>
    </citation>
    <scope>IDENTIFICATION</scope>
</reference>
<keyword evidence="1" id="KW-1133">Transmembrane helix</keyword>
<accession>H2Y235</accession>
<feature type="signal peptide" evidence="2">
    <location>
        <begin position="1"/>
        <end position="19"/>
    </location>
</feature>
<reference evidence="4" key="2">
    <citation type="journal article" date="2008" name="Genome Biol.">
        <title>Improved genome assembly and evidence-based global gene model set for the chordate Ciona intestinalis: new insight into intron and operon populations.</title>
        <authorList>
            <person name="Satou Y."/>
            <person name="Mineta K."/>
            <person name="Ogasawara M."/>
            <person name="Sasakura Y."/>
            <person name="Shoguchi E."/>
            <person name="Ueno K."/>
            <person name="Yamada L."/>
            <person name="Matsumoto J."/>
            <person name="Wasserscheid J."/>
            <person name="Dewar K."/>
            <person name="Wiley G.B."/>
            <person name="Macmil S.L."/>
            <person name="Roe B.A."/>
            <person name="Zeller R.W."/>
            <person name="Hastings K.E."/>
            <person name="Lemaire P."/>
            <person name="Lindquist E."/>
            <person name="Endo T."/>
            <person name="Hotta K."/>
            <person name="Inaba K."/>
        </authorList>
    </citation>
    <scope>NUCLEOTIDE SEQUENCE [LARGE SCALE GENOMIC DNA]</scope>
    <source>
        <strain evidence="4">wild type</strain>
    </source>
</reference>
<dbReference type="GeneTree" id="ENSGT00530000063340"/>
<reference evidence="5" key="1">
    <citation type="journal article" date="2002" name="Science">
        <title>The draft genome of Ciona intestinalis: insights into chordate and vertebrate origins.</title>
        <authorList>
            <person name="Dehal P."/>
            <person name="Satou Y."/>
            <person name="Campbell R.K."/>
            <person name="Chapman J."/>
            <person name="Degnan B."/>
            <person name="De Tomaso A."/>
            <person name="Davidson B."/>
            <person name="Di Gregorio A."/>
            <person name="Gelpke M."/>
            <person name="Goodstein D.M."/>
            <person name="Harafuji N."/>
            <person name="Hastings K.E."/>
            <person name="Ho I."/>
            <person name="Hotta K."/>
            <person name="Huang W."/>
            <person name="Kawashima T."/>
            <person name="Lemaire P."/>
            <person name="Martinez D."/>
            <person name="Meinertzhagen I.A."/>
            <person name="Necula S."/>
            <person name="Nonaka M."/>
            <person name="Putnam N."/>
            <person name="Rash S."/>
            <person name="Saiga H."/>
            <person name="Satake M."/>
            <person name="Terry A."/>
            <person name="Yamada L."/>
            <person name="Wang H.G."/>
            <person name="Awazu S."/>
            <person name="Azumi K."/>
            <person name="Boore J."/>
            <person name="Branno M."/>
            <person name="Chin-Bow S."/>
            <person name="DeSantis R."/>
            <person name="Doyle S."/>
            <person name="Francino P."/>
            <person name="Keys D.N."/>
            <person name="Haga S."/>
            <person name="Hayashi H."/>
            <person name="Hino K."/>
            <person name="Imai K.S."/>
            <person name="Inaba K."/>
            <person name="Kano S."/>
            <person name="Kobayashi K."/>
            <person name="Kobayashi M."/>
            <person name="Lee B.I."/>
            <person name="Makabe K.W."/>
            <person name="Manohar C."/>
            <person name="Matassi G."/>
            <person name="Medina M."/>
            <person name="Mochizuki Y."/>
            <person name="Mount S."/>
            <person name="Morishita T."/>
            <person name="Miura S."/>
            <person name="Nakayama A."/>
            <person name="Nishizaka S."/>
            <person name="Nomoto H."/>
            <person name="Ohta F."/>
            <person name="Oishi K."/>
            <person name="Rigoutsos I."/>
            <person name="Sano M."/>
            <person name="Sasaki A."/>
            <person name="Sasakura Y."/>
            <person name="Shoguchi E."/>
            <person name="Shin-i T."/>
            <person name="Spagnuolo A."/>
            <person name="Stainier D."/>
            <person name="Suzuki M.M."/>
            <person name="Tassy O."/>
            <person name="Takatori N."/>
            <person name="Tokuoka M."/>
            <person name="Yagi K."/>
            <person name="Yoshizaki F."/>
            <person name="Wada S."/>
            <person name="Zhang C."/>
            <person name="Hyatt P.D."/>
            <person name="Larimer F."/>
            <person name="Detter C."/>
            <person name="Doggett N."/>
            <person name="Glavina T."/>
            <person name="Hawkins T."/>
            <person name="Richardson P."/>
            <person name="Lucas S."/>
            <person name="Kohara Y."/>
            <person name="Levine M."/>
            <person name="Satoh N."/>
            <person name="Rokhsar D.S."/>
        </authorList>
    </citation>
    <scope>NUCLEOTIDE SEQUENCE [LARGE SCALE GENOMIC DNA]</scope>
</reference>
<evidence type="ECO:0000256" key="1">
    <source>
        <dbReference type="SAM" id="Phobius"/>
    </source>
</evidence>
<keyword evidence="2" id="KW-0732">Signal</keyword>
<reference evidence="4" key="3">
    <citation type="submission" date="2025-08" db="UniProtKB">
        <authorList>
            <consortium name="Ensembl"/>
        </authorList>
    </citation>
    <scope>IDENTIFICATION</scope>
</reference>
<keyword evidence="5" id="KW-1185">Reference proteome</keyword>
<protein>
    <recommendedName>
        <fullName evidence="3">Nose resistant-to-fluoxetine protein N-terminal domain-containing protein</fullName>
    </recommendedName>
</protein>
<dbReference type="InterPro" id="IPR052728">
    <property type="entry name" value="O2_lipid_transport_reg"/>
</dbReference>
<feature type="chain" id="PRO_5003578311" description="Nose resistant-to-fluoxetine protein N-terminal domain-containing protein" evidence="2">
    <location>
        <begin position="20"/>
        <end position="235"/>
    </location>
</feature>
<keyword evidence="1" id="KW-0472">Membrane</keyword>
<dbReference type="InParanoid" id="H2Y235"/>
<feature type="domain" description="Nose resistant-to-fluoxetine protein N-terminal" evidence="3">
    <location>
        <begin position="73"/>
        <end position="195"/>
    </location>
</feature>
<dbReference type="SMART" id="SM00703">
    <property type="entry name" value="NRF"/>
    <property type="match status" value="1"/>
</dbReference>
<organism evidence="4 5">
    <name type="scientific">Ciona intestinalis</name>
    <name type="common">Transparent sea squirt</name>
    <name type="synonym">Ascidia intestinalis</name>
    <dbReference type="NCBI Taxonomy" id="7719"/>
    <lineage>
        <taxon>Eukaryota</taxon>
        <taxon>Metazoa</taxon>
        <taxon>Chordata</taxon>
        <taxon>Tunicata</taxon>
        <taxon>Ascidiacea</taxon>
        <taxon>Phlebobranchia</taxon>
        <taxon>Cionidae</taxon>
        <taxon>Ciona</taxon>
    </lineage>
</organism>
<dbReference type="AlphaFoldDB" id="H2Y235"/>